<evidence type="ECO:0000313" key="3">
    <source>
        <dbReference type="Proteomes" id="UP001162131"/>
    </source>
</evidence>
<dbReference type="Pfam" id="PF02036">
    <property type="entry name" value="SCP2"/>
    <property type="match status" value="1"/>
</dbReference>
<dbReference type="InterPro" id="IPR003033">
    <property type="entry name" value="SCP2_sterol-bd_dom"/>
</dbReference>
<comment type="caution">
    <text evidence="2">The sequence shown here is derived from an EMBL/GenBank/DDBJ whole genome shotgun (WGS) entry which is preliminary data.</text>
</comment>
<name>A0AAU9IUF9_9CILI</name>
<dbReference type="Gene3D" id="3.30.1050.10">
    <property type="entry name" value="SCP2 sterol-binding domain"/>
    <property type="match status" value="1"/>
</dbReference>
<sequence>MATLKAEALFNAMGDHLRATGAKLVKQIGAIYHLEILPKPGDEPVVFTIDLKNGSGSMTKGRVGSADATFTMTDDNFMAIAQGRINPQVAFMQGKMKIKGDMAHATKFTPDILPKTPKL</sequence>
<evidence type="ECO:0000313" key="2">
    <source>
        <dbReference type="EMBL" id="CAG9316764.1"/>
    </source>
</evidence>
<organism evidence="2 3">
    <name type="scientific">Blepharisma stoltei</name>
    <dbReference type="NCBI Taxonomy" id="1481888"/>
    <lineage>
        <taxon>Eukaryota</taxon>
        <taxon>Sar</taxon>
        <taxon>Alveolata</taxon>
        <taxon>Ciliophora</taxon>
        <taxon>Postciliodesmatophora</taxon>
        <taxon>Heterotrichea</taxon>
        <taxon>Heterotrichida</taxon>
        <taxon>Blepharismidae</taxon>
        <taxon>Blepharisma</taxon>
    </lineage>
</organism>
<evidence type="ECO:0000259" key="1">
    <source>
        <dbReference type="Pfam" id="PF02036"/>
    </source>
</evidence>
<dbReference type="EMBL" id="CAJZBQ010000016">
    <property type="protein sequence ID" value="CAG9316764.1"/>
    <property type="molecule type" value="Genomic_DNA"/>
</dbReference>
<dbReference type="PANTHER" id="PTHR10094">
    <property type="entry name" value="STEROL CARRIER PROTEIN 2 SCP-2 FAMILY PROTEIN"/>
    <property type="match status" value="1"/>
</dbReference>
<dbReference type="GO" id="GO:0005829">
    <property type="term" value="C:cytosol"/>
    <property type="evidence" value="ECO:0007669"/>
    <property type="project" value="TreeGrafter"/>
</dbReference>
<gene>
    <name evidence="2" type="ORF">BSTOLATCC_MIC16866</name>
</gene>
<protein>
    <recommendedName>
        <fullName evidence="1">SCP2 domain-containing protein</fullName>
    </recommendedName>
</protein>
<reference evidence="2" key="1">
    <citation type="submission" date="2021-09" db="EMBL/GenBank/DDBJ databases">
        <authorList>
            <consortium name="AG Swart"/>
            <person name="Singh M."/>
            <person name="Singh A."/>
            <person name="Seah K."/>
            <person name="Emmerich C."/>
        </authorList>
    </citation>
    <scope>NUCLEOTIDE SEQUENCE</scope>
    <source>
        <strain evidence="2">ATCC30299</strain>
    </source>
</reference>
<dbReference type="Proteomes" id="UP001162131">
    <property type="component" value="Unassembled WGS sequence"/>
</dbReference>
<feature type="domain" description="SCP2" evidence="1">
    <location>
        <begin position="11"/>
        <end position="109"/>
    </location>
</feature>
<dbReference type="InterPro" id="IPR036527">
    <property type="entry name" value="SCP2_sterol-bd_dom_sf"/>
</dbReference>
<accession>A0AAU9IUF9</accession>
<keyword evidence="3" id="KW-1185">Reference proteome</keyword>
<dbReference type="PANTHER" id="PTHR10094:SF25">
    <property type="entry name" value="SCP2 STEROL-BINDING DOMAIN-CONTAINING PROTEIN 1"/>
    <property type="match status" value="1"/>
</dbReference>
<dbReference type="AlphaFoldDB" id="A0AAU9IUF9"/>
<proteinExistence type="predicted"/>
<dbReference type="SUPFAM" id="SSF55718">
    <property type="entry name" value="SCP-like"/>
    <property type="match status" value="1"/>
</dbReference>